<comment type="caution">
    <text evidence="1">The sequence shown here is derived from an EMBL/GenBank/DDBJ whole genome shotgun (WGS) entry which is preliminary data.</text>
</comment>
<evidence type="ECO:0000313" key="1">
    <source>
        <dbReference type="EMBL" id="PRX26016.1"/>
    </source>
</evidence>
<sequence length="100" mass="10872">MTAPASVVNGRPVTLSGTANSLPIGHTLEVTRREEWDTGIEPPVIGTPVIDSTGSSTVRFTGTYKAGTKWRVRSEYIWSGSGDNVNARTYGARTYFTYTK</sequence>
<dbReference type="Proteomes" id="UP000239415">
    <property type="component" value="Unassembled WGS sequence"/>
</dbReference>
<proteinExistence type="predicted"/>
<name>A0A2T0KQK4_9ACTN</name>
<protein>
    <submittedName>
        <fullName evidence="1">Uncharacterized protein</fullName>
    </submittedName>
</protein>
<reference evidence="1 2" key="1">
    <citation type="submission" date="2018-03" db="EMBL/GenBank/DDBJ databases">
        <title>Genomic Encyclopedia of Archaeal and Bacterial Type Strains, Phase II (KMG-II): from individual species to whole genera.</title>
        <authorList>
            <person name="Goeker M."/>
        </authorList>
    </citation>
    <scope>NUCLEOTIDE SEQUENCE [LARGE SCALE GENOMIC DNA]</scope>
    <source>
        <strain evidence="1 2">DSM 43146</strain>
    </source>
</reference>
<gene>
    <name evidence="1" type="ORF">CLV67_101744</name>
</gene>
<organism evidence="1 2">
    <name type="scientific">Actinoplanes italicus</name>
    <dbReference type="NCBI Taxonomy" id="113567"/>
    <lineage>
        <taxon>Bacteria</taxon>
        <taxon>Bacillati</taxon>
        <taxon>Actinomycetota</taxon>
        <taxon>Actinomycetes</taxon>
        <taxon>Micromonosporales</taxon>
        <taxon>Micromonosporaceae</taxon>
        <taxon>Actinoplanes</taxon>
    </lineage>
</organism>
<dbReference type="RefSeq" id="WP_106315653.1">
    <property type="nucleotide sequence ID" value="NZ_BOMO01000121.1"/>
</dbReference>
<keyword evidence="2" id="KW-1185">Reference proteome</keyword>
<evidence type="ECO:0000313" key="2">
    <source>
        <dbReference type="Proteomes" id="UP000239415"/>
    </source>
</evidence>
<dbReference type="AlphaFoldDB" id="A0A2T0KQK4"/>
<accession>A0A2T0KQK4</accession>
<dbReference type="EMBL" id="PVMZ01000001">
    <property type="protein sequence ID" value="PRX26016.1"/>
    <property type="molecule type" value="Genomic_DNA"/>
</dbReference>